<protein>
    <submittedName>
        <fullName evidence="1">Uncharacterized protein</fullName>
    </submittedName>
</protein>
<dbReference type="EMBL" id="LGRB01000014">
    <property type="protein sequence ID" value="OCT47111.1"/>
    <property type="molecule type" value="Genomic_DNA"/>
</dbReference>
<accession>A0A1C1CF63</accession>
<evidence type="ECO:0000313" key="1">
    <source>
        <dbReference type="EMBL" id="OCT47111.1"/>
    </source>
</evidence>
<evidence type="ECO:0000313" key="2">
    <source>
        <dbReference type="Proteomes" id="UP000094526"/>
    </source>
</evidence>
<dbReference type="VEuPathDB" id="FungiDB:CLCR_02673"/>
<keyword evidence="2" id="KW-1185">Reference proteome</keyword>
<dbReference type="Proteomes" id="UP000094526">
    <property type="component" value="Unassembled WGS sequence"/>
</dbReference>
<sequence length="92" mass="10154">MGVSGRLDVSQLPGPTREEPSWLWFGAIEEILGIVAQQTDCLASRFISRRNLTSWLSLGGRLQRPGSELQHEHDEVIGECLHNGHFTSIGTA</sequence>
<name>A0A1C1CF63_9EURO</name>
<dbReference type="AlphaFoldDB" id="A0A1C1CF63"/>
<gene>
    <name evidence="1" type="ORF">CLCR_02673</name>
</gene>
<organism evidence="1 2">
    <name type="scientific">Cladophialophora carrionii</name>
    <dbReference type="NCBI Taxonomy" id="86049"/>
    <lineage>
        <taxon>Eukaryota</taxon>
        <taxon>Fungi</taxon>
        <taxon>Dikarya</taxon>
        <taxon>Ascomycota</taxon>
        <taxon>Pezizomycotina</taxon>
        <taxon>Eurotiomycetes</taxon>
        <taxon>Chaetothyriomycetidae</taxon>
        <taxon>Chaetothyriales</taxon>
        <taxon>Herpotrichiellaceae</taxon>
        <taxon>Cladophialophora</taxon>
    </lineage>
</organism>
<proteinExistence type="predicted"/>
<comment type="caution">
    <text evidence="1">The sequence shown here is derived from an EMBL/GenBank/DDBJ whole genome shotgun (WGS) entry which is preliminary data.</text>
</comment>
<reference evidence="2" key="1">
    <citation type="submission" date="2015-07" db="EMBL/GenBank/DDBJ databases">
        <authorList>
            <person name="Teixeira M.M."/>
            <person name="Souza R.C."/>
            <person name="Almeida L.G."/>
            <person name="Vicente V.A."/>
            <person name="de Hoog S."/>
            <person name="Bocca A.L."/>
            <person name="de Almeida S.R."/>
            <person name="Vasconcelos A.T."/>
            <person name="Felipe M.S."/>
        </authorList>
    </citation>
    <scope>NUCLEOTIDE SEQUENCE [LARGE SCALE GENOMIC DNA]</scope>
    <source>
        <strain evidence="2">KSF</strain>
    </source>
</reference>